<feature type="region of interest" description="Disordered" evidence="1">
    <location>
        <begin position="159"/>
        <end position="198"/>
    </location>
</feature>
<feature type="chain" id="PRO_5030812188" description="Secreted protein" evidence="2">
    <location>
        <begin position="34"/>
        <end position="198"/>
    </location>
</feature>
<comment type="caution">
    <text evidence="3">The sequence shown here is derived from an EMBL/GenBank/DDBJ whole genome shotgun (WGS) entry which is preliminary data.</text>
</comment>
<dbReference type="EMBL" id="JACHMB010000001">
    <property type="protein sequence ID" value="MBB5776517.1"/>
    <property type="molecule type" value="Genomic_DNA"/>
</dbReference>
<proteinExistence type="predicted"/>
<gene>
    <name evidence="3" type="ORF">HD596_003273</name>
</gene>
<organism evidence="3 4">
    <name type="scientific">Nonomuraea jabiensis</name>
    <dbReference type="NCBI Taxonomy" id="882448"/>
    <lineage>
        <taxon>Bacteria</taxon>
        <taxon>Bacillati</taxon>
        <taxon>Actinomycetota</taxon>
        <taxon>Actinomycetes</taxon>
        <taxon>Streptosporangiales</taxon>
        <taxon>Streptosporangiaceae</taxon>
        <taxon>Nonomuraea</taxon>
    </lineage>
</organism>
<keyword evidence="2" id="KW-0732">Signal</keyword>
<protein>
    <recommendedName>
        <fullName evidence="5">Secreted protein</fullName>
    </recommendedName>
</protein>
<reference evidence="3 4" key="1">
    <citation type="submission" date="2020-08" db="EMBL/GenBank/DDBJ databases">
        <title>Sequencing the genomes of 1000 actinobacteria strains.</title>
        <authorList>
            <person name="Klenk H.-P."/>
        </authorList>
    </citation>
    <scope>NUCLEOTIDE SEQUENCE [LARGE SCALE GENOMIC DNA]</scope>
    <source>
        <strain evidence="3 4">DSM 45507</strain>
    </source>
</reference>
<dbReference type="AlphaFoldDB" id="A0A7W9LAC5"/>
<dbReference type="RefSeq" id="WP_185070026.1">
    <property type="nucleotide sequence ID" value="NZ_JACHMB010000001.1"/>
</dbReference>
<sequence>MPSISIRSGIAAVAVATATLAGGSVLVSSPATAASWTCSASWDTRTFNLPNKPDVNAKARSCVYKDGNTRRGRIEIRWDTNTGAWIGKRFDKFVVQARLERDDRVIASATCNLTDTLNNDNEGSETCTTSYVTSSAQDGWTGDGKVTYNINDDGKSDFTWNLHGSGEVRVQPDGTEVGDEPEQEPAPDPEDTPEPAAQ</sequence>
<evidence type="ECO:0000256" key="2">
    <source>
        <dbReference type="SAM" id="SignalP"/>
    </source>
</evidence>
<accession>A0A7W9LAC5</accession>
<keyword evidence="4" id="KW-1185">Reference proteome</keyword>
<feature type="compositionally biased region" description="Acidic residues" evidence="1">
    <location>
        <begin position="176"/>
        <end position="198"/>
    </location>
</feature>
<evidence type="ECO:0000256" key="1">
    <source>
        <dbReference type="SAM" id="MobiDB-lite"/>
    </source>
</evidence>
<evidence type="ECO:0000313" key="4">
    <source>
        <dbReference type="Proteomes" id="UP000579153"/>
    </source>
</evidence>
<name>A0A7W9LAC5_9ACTN</name>
<dbReference type="Proteomes" id="UP000579153">
    <property type="component" value="Unassembled WGS sequence"/>
</dbReference>
<evidence type="ECO:0008006" key="5">
    <source>
        <dbReference type="Google" id="ProtNLM"/>
    </source>
</evidence>
<evidence type="ECO:0000313" key="3">
    <source>
        <dbReference type="EMBL" id="MBB5776517.1"/>
    </source>
</evidence>
<feature type="signal peptide" evidence="2">
    <location>
        <begin position="1"/>
        <end position="33"/>
    </location>
</feature>